<feature type="binding site" evidence="9">
    <location>
        <position position="188"/>
    </location>
    <ligand>
        <name>ATP</name>
        <dbReference type="ChEBI" id="CHEBI:30616"/>
    </ligand>
</feature>
<feature type="binding site" evidence="9">
    <location>
        <position position="281"/>
    </location>
    <ligand>
        <name>substrate</name>
    </ligand>
</feature>
<accession>A0A1R1Y3E8</accession>
<keyword evidence="5 9" id="KW-0067">ATP-binding</keyword>
<dbReference type="GO" id="GO:0005524">
    <property type="term" value="F:ATP binding"/>
    <property type="evidence" value="ECO:0007669"/>
    <property type="project" value="UniProtKB-UniRule"/>
</dbReference>
<comment type="caution">
    <text evidence="9">Lacks conserved residue(s) required for the propagation of feature annotation.</text>
</comment>
<dbReference type="PANTHER" id="PTHR10584:SF166">
    <property type="entry name" value="RIBOKINASE"/>
    <property type="match status" value="1"/>
</dbReference>
<feature type="binding site" evidence="9">
    <location>
        <position position="277"/>
    </location>
    <ligand>
        <name>K(+)</name>
        <dbReference type="ChEBI" id="CHEBI:29103"/>
    </ligand>
</feature>
<dbReference type="UniPathway" id="UPA00916">
    <property type="reaction ID" value="UER00889"/>
</dbReference>
<dbReference type="HAMAP" id="MF_01987">
    <property type="entry name" value="Ribokinase"/>
    <property type="match status" value="1"/>
</dbReference>
<sequence length="366" mass="38100">MTKLVVFGSLNIDEVYSVPHIVKPGETISSSSRVEVAGGKGANCSVAGARAGGKTYLLANSGTDGQWVVDIVKASGVDTSSGVLVSGELQTGRAIIQVSKEGENSIFLFPGANHRFDLGRVQSSLEDIGVTKGDYFISANETNFVFESITLAAEKFGAIVVYNPAPMPTHATDEFVAALSHVSILVVNETELVSLCEMSLETTGQNDGSAVSVSEAIAFSNYTHLADYVFSVYNTKLIVVTQGSGGVTARLAFGPSANSHVHVPISPVSADQVVDTTAAGDTFIGYFSASLAETDIGSRYLAQPTASLPTNEGFSASVVSAVEECMKRASYASGITVTGKGAIPSIPLKSQVDHFLATNSLTHALD</sequence>
<feature type="binding site" evidence="9">
    <location>
        <begin position="39"/>
        <end position="43"/>
    </location>
    <ligand>
        <name>substrate</name>
    </ligand>
</feature>
<dbReference type="AlphaFoldDB" id="A0A1R1Y3E8"/>
<keyword evidence="6 9" id="KW-0460">Magnesium</keyword>
<keyword evidence="7 9" id="KW-0630">Potassium</keyword>
<feature type="binding site" evidence="9">
    <location>
        <position position="339"/>
    </location>
    <ligand>
        <name>K(+)</name>
        <dbReference type="ChEBI" id="CHEBI:29103"/>
    </ligand>
</feature>
<evidence type="ECO:0000259" key="10">
    <source>
        <dbReference type="Pfam" id="PF00294"/>
    </source>
</evidence>
<dbReference type="CDD" id="cd01174">
    <property type="entry name" value="ribokinase"/>
    <property type="match status" value="1"/>
</dbReference>
<keyword evidence="8 9" id="KW-0119">Carbohydrate metabolism</keyword>
<keyword evidence="9" id="KW-0539">Nucleus</keyword>
<organism evidence="11 12">
    <name type="scientific">Smittium culicis</name>
    <dbReference type="NCBI Taxonomy" id="133412"/>
    <lineage>
        <taxon>Eukaryota</taxon>
        <taxon>Fungi</taxon>
        <taxon>Fungi incertae sedis</taxon>
        <taxon>Zoopagomycota</taxon>
        <taxon>Kickxellomycotina</taxon>
        <taxon>Harpellomycetes</taxon>
        <taxon>Harpellales</taxon>
        <taxon>Legeriomycetaceae</taxon>
        <taxon>Smittium</taxon>
    </lineage>
</organism>
<comment type="caution">
    <text evidence="11">The sequence shown here is derived from an EMBL/GenBank/DDBJ whole genome shotgun (WGS) entry which is preliminary data.</text>
</comment>
<dbReference type="InterPro" id="IPR011611">
    <property type="entry name" value="PfkB_dom"/>
</dbReference>
<dbReference type="PRINTS" id="PR00990">
    <property type="entry name" value="RIBOKINASE"/>
</dbReference>
<keyword evidence="4 9" id="KW-0418">Kinase</keyword>
<feature type="domain" description="Carbohydrate kinase PfkB" evidence="10">
    <location>
        <begin position="1"/>
        <end position="347"/>
    </location>
</feature>
<evidence type="ECO:0000313" key="11">
    <source>
        <dbReference type="EMBL" id="OMJ21492.1"/>
    </source>
</evidence>
<evidence type="ECO:0000256" key="5">
    <source>
        <dbReference type="ARBA" id="ARBA00022840"/>
    </source>
</evidence>
<dbReference type="GO" id="GO:0005737">
    <property type="term" value="C:cytoplasm"/>
    <property type="evidence" value="ECO:0007669"/>
    <property type="project" value="UniProtKB-SubCell"/>
</dbReference>
<dbReference type="GO" id="GO:0005634">
    <property type="term" value="C:nucleus"/>
    <property type="evidence" value="ECO:0007669"/>
    <property type="project" value="UniProtKB-SubCell"/>
</dbReference>
<comment type="subunit">
    <text evidence="9">Homodimer.</text>
</comment>
<dbReference type="InterPro" id="IPR029056">
    <property type="entry name" value="Ribokinase-like"/>
</dbReference>
<evidence type="ECO:0000256" key="3">
    <source>
        <dbReference type="ARBA" id="ARBA00022741"/>
    </source>
</evidence>
<evidence type="ECO:0000256" key="7">
    <source>
        <dbReference type="ARBA" id="ARBA00022958"/>
    </source>
</evidence>
<feature type="binding site" evidence="9">
    <location>
        <position position="275"/>
    </location>
    <ligand>
        <name>K(+)</name>
        <dbReference type="ChEBI" id="CHEBI:29103"/>
    </ligand>
</feature>
<dbReference type="SUPFAM" id="SSF53613">
    <property type="entry name" value="Ribokinase-like"/>
    <property type="match status" value="1"/>
</dbReference>
<evidence type="ECO:0000256" key="8">
    <source>
        <dbReference type="ARBA" id="ARBA00023277"/>
    </source>
</evidence>
<evidence type="ECO:0000313" key="12">
    <source>
        <dbReference type="Proteomes" id="UP000187283"/>
    </source>
</evidence>
<keyword evidence="1 9" id="KW-0808">Transferase</keyword>
<evidence type="ECO:0000256" key="6">
    <source>
        <dbReference type="ARBA" id="ARBA00022842"/>
    </source>
</evidence>
<reference evidence="11 12" key="1">
    <citation type="submission" date="2017-01" db="EMBL/GenBank/DDBJ databases">
        <authorList>
            <person name="Mah S.A."/>
            <person name="Swanson W.J."/>
            <person name="Moy G.W."/>
            <person name="Vacquier V.D."/>
        </authorList>
    </citation>
    <scope>NUCLEOTIDE SEQUENCE [LARGE SCALE GENOMIC DNA]</scope>
    <source>
        <strain evidence="11 12">GSMNP</strain>
    </source>
</reference>
<keyword evidence="9" id="KW-0963">Cytoplasm</keyword>
<dbReference type="GO" id="GO:0019303">
    <property type="term" value="P:D-ribose catabolic process"/>
    <property type="evidence" value="ECO:0007669"/>
    <property type="project" value="UniProtKB-UniRule"/>
</dbReference>
<dbReference type="GO" id="GO:0046872">
    <property type="term" value="F:metal ion binding"/>
    <property type="evidence" value="ECO:0007669"/>
    <property type="project" value="UniProtKB-KW"/>
</dbReference>
<feature type="active site" description="Proton acceptor" evidence="9">
    <location>
        <position position="281"/>
    </location>
</feature>
<dbReference type="PANTHER" id="PTHR10584">
    <property type="entry name" value="SUGAR KINASE"/>
    <property type="match status" value="1"/>
</dbReference>
<keyword evidence="3 9" id="KW-0547">Nucleotide-binding</keyword>
<dbReference type="InterPro" id="IPR002139">
    <property type="entry name" value="Ribo/fructo_kinase"/>
</dbReference>
<feature type="binding site" evidence="9">
    <location>
        <position position="336"/>
    </location>
    <ligand>
        <name>K(+)</name>
        <dbReference type="ChEBI" id="CHEBI:29103"/>
    </ligand>
</feature>
<dbReference type="EC" id="2.7.1.15" evidence="9"/>
<evidence type="ECO:0000256" key="1">
    <source>
        <dbReference type="ARBA" id="ARBA00022679"/>
    </source>
</evidence>
<dbReference type="EMBL" id="LSSN01000995">
    <property type="protein sequence ID" value="OMJ21492.1"/>
    <property type="molecule type" value="Genomic_DNA"/>
</dbReference>
<gene>
    <name evidence="11" type="ORF">AYI70_g3462</name>
</gene>
<evidence type="ECO:0000256" key="2">
    <source>
        <dbReference type="ARBA" id="ARBA00022723"/>
    </source>
</evidence>
<comment type="similarity">
    <text evidence="9">Belongs to the carbohydrate kinase PfkB family. Ribokinase subfamily.</text>
</comment>
<keyword evidence="2 9" id="KW-0479">Metal-binding</keyword>
<comment type="cofactor">
    <cofactor evidence="9">
        <name>Mg(2+)</name>
        <dbReference type="ChEBI" id="CHEBI:18420"/>
    </cofactor>
    <text evidence="9">Requires a divalent cation, most likely magnesium in vivo, as an electrophilic catalyst to aid phosphoryl group transfer. It is the chelate of the metal and the nucleotide that is the actual substrate.</text>
</comment>
<name>A0A1R1Y3E8_9FUNG</name>
<evidence type="ECO:0000256" key="9">
    <source>
        <dbReference type="HAMAP-Rule" id="MF_03215"/>
    </source>
</evidence>
<comment type="function">
    <text evidence="9">Catalyzes the phosphorylation of ribose at O-5 in a reaction requiring ATP and magnesium. The resulting D-ribose-5-phosphate can then be used either for sythesis of nucleotides, histidine, and tryptophan, or as a component of the pentose phosphate pathway.</text>
</comment>
<dbReference type="OrthoDB" id="415590at2759"/>
<feature type="binding site" evidence="9">
    <location>
        <begin position="280"/>
        <end position="281"/>
    </location>
    <ligand>
        <name>ATP</name>
        <dbReference type="ChEBI" id="CHEBI:30616"/>
    </ligand>
</feature>
<protein>
    <recommendedName>
        <fullName evidence="9">Ribokinase</fullName>
        <shortName evidence="9">RK</shortName>
        <ecNumber evidence="9">2.7.1.15</ecNumber>
    </recommendedName>
</protein>
<comment type="activity regulation">
    <text evidence="9">Activated by a monovalent cation that binds near, but not in, the active site. The most likely occupant of the site in vivo is potassium. Ion binding induces a conformational change that may alter substrate affinity.</text>
</comment>
<dbReference type="Pfam" id="PF00294">
    <property type="entry name" value="PfkB"/>
    <property type="match status" value="1"/>
</dbReference>
<proteinExistence type="inferred from homology"/>
<dbReference type="Proteomes" id="UP000187283">
    <property type="component" value="Unassembled WGS sequence"/>
</dbReference>
<dbReference type="GO" id="GO:0004747">
    <property type="term" value="F:ribokinase activity"/>
    <property type="evidence" value="ECO:0007669"/>
    <property type="project" value="UniProtKB-UniRule"/>
</dbReference>
<dbReference type="STRING" id="133412.A0A1R1Y3E8"/>
<feature type="binding site" evidence="9">
    <location>
        <position position="341"/>
    </location>
    <ligand>
        <name>K(+)</name>
        <dbReference type="ChEBI" id="CHEBI:29103"/>
    </ligand>
</feature>
<evidence type="ECO:0000256" key="4">
    <source>
        <dbReference type="ARBA" id="ARBA00022777"/>
    </source>
</evidence>
<keyword evidence="12" id="KW-1185">Reference proteome</keyword>
<comment type="catalytic activity">
    <reaction evidence="9">
        <text>D-ribose + ATP = D-ribose 5-phosphate + ADP + H(+)</text>
        <dbReference type="Rhea" id="RHEA:13697"/>
        <dbReference type="ChEBI" id="CHEBI:15378"/>
        <dbReference type="ChEBI" id="CHEBI:30616"/>
        <dbReference type="ChEBI" id="CHEBI:47013"/>
        <dbReference type="ChEBI" id="CHEBI:78346"/>
        <dbReference type="ChEBI" id="CHEBI:456216"/>
        <dbReference type="EC" id="2.7.1.15"/>
    </reaction>
</comment>
<feature type="binding site" evidence="9">
    <location>
        <position position="141"/>
    </location>
    <ligand>
        <name>substrate</name>
    </ligand>
</feature>
<feature type="binding site" evidence="9">
    <location>
        <position position="345"/>
    </location>
    <ligand>
        <name>K(+)</name>
        <dbReference type="ChEBI" id="CHEBI:29103"/>
    </ligand>
</feature>
<dbReference type="Gene3D" id="3.40.1190.20">
    <property type="match status" value="1"/>
</dbReference>
<feature type="binding site" evidence="9">
    <location>
        <begin position="11"/>
        <end position="13"/>
    </location>
    <ligand>
        <name>substrate</name>
    </ligand>
</feature>
<comment type="pathway">
    <text evidence="9">Carbohydrate metabolism; D-ribose degradation; D-ribose 5-phosphate from beta-D-ribopyranose: step 2/2.</text>
</comment>
<dbReference type="InterPro" id="IPR011877">
    <property type="entry name" value="Ribokinase"/>
</dbReference>
<comment type="subcellular location">
    <subcellularLocation>
        <location evidence="9">Cytoplasm</location>
    </subcellularLocation>
    <subcellularLocation>
        <location evidence="9">Nucleus</location>
    </subcellularLocation>
</comment>
<feature type="binding site" evidence="9">
    <location>
        <begin position="241"/>
        <end position="246"/>
    </location>
    <ligand>
        <name>ATP</name>
        <dbReference type="ChEBI" id="CHEBI:30616"/>
    </ligand>
</feature>